<name>A0A1I2J149_9GAMM</name>
<keyword evidence="4" id="KW-1185">Reference proteome</keyword>
<proteinExistence type="predicted"/>
<evidence type="ECO:0000259" key="2">
    <source>
        <dbReference type="Pfam" id="PF03787"/>
    </source>
</evidence>
<accession>A0A1I2J149</accession>
<dbReference type="AlphaFoldDB" id="A0A1I2J149"/>
<dbReference type="EMBL" id="FOOC01000005">
    <property type="protein sequence ID" value="SFF47593.1"/>
    <property type="molecule type" value="Genomic_DNA"/>
</dbReference>
<dbReference type="STRING" id="1076937.SAMN04488120_10563"/>
<dbReference type="NCBIfam" id="TIGR02580">
    <property type="entry name" value="cas_RAMP_Cmr4"/>
    <property type="match status" value="1"/>
</dbReference>
<dbReference type="Pfam" id="PF03787">
    <property type="entry name" value="RAMPs"/>
    <property type="match status" value="1"/>
</dbReference>
<evidence type="ECO:0000313" key="4">
    <source>
        <dbReference type="Proteomes" id="UP000199771"/>
    </source>
</evidence>
<reference evidence="3 4" key="1">
    <citation type="submission" date="2016-10" db="EMBL/GenBank/DDBJ databases">
        <authorList>
            <person name="de Groot N.N."/>
        </authorList>
    </citation>
    <scope>NUCLEOTIDE SEQUENCE [LARGE SCALE GENOMIC DNA]</scope>
    <source>
        <strain evidence="3 4">DSM 23609</strain>
    </source>
</reference>
<protein>
    <submittedName>
        <fullName evidence="3">CRISPR-associated protein, Cmr4 family</fullName>
    </submittedName>
</protein>
<dbReference type="GO" id="GO:0051607">
    <property type="term" value="P:defense response to virus"/>
    <property type="evidence" value="ECO:0007669"/>
    <property type="project" value="UniProtKB-KW"/>
</dbReference>
<dbReference type="PANTHER" id="PTHR36700:SF1">
    <property type="entry name" value="CRISPR SYSTEM CMR SUBUNIT CMR4"/>
    <property type="match status" value="1"/>
</dbReference>
<sequence length="308" mass="33014">MFEKHAAVFLYAVSPVHLGAGQAIGVIDNPIQRERHTGHPCFAGSGIKGAVRHAWEALGGDKDHLTRLFGPESGSTELHAGAISFGDAQTVLLPVRSLKGGYVYATCPTAIERARRLLKLINLKCDWPALPAVEEGHCLLANPALATVRTKDVSVLHLEAFEYTAKDNDSAAAKAIGAWLAQHALPEDKAYAFFREKLKTDLVVLSDTDFAYFSEHAMLVEPHVRINDETGTADDGGLFYTENLPPESLLVAPLLTSQTRTGQGKDNELRAEAVMTQLKTVIGGRLLQIGGDATTGRGLVVAKVVGGD</sequence>
<dbReference type="Proteomes" id="UP000199771">
    <property type="component" value="Unassembled WGS sequence"/>
</dbReference>
<dbReference type="InterPro" id="IPR005537">
    <property type="entry name" value="RAMP_III_fam"/>
</dbReference>
<dbReference type="PANTHER" id="PTHR36700">
    <property type="entry name" value="CRISPR SYSTEM CMR SUBUNIT CMR4"/>
    <property type="match status" value="1"/>
</dbReference>
<keyword evidence="1" id="KW-0051">Antiviral defense</keyword>
<evidence type="ECO:0000256" key="1">
    <source>
        <dbReference type="ARBA" id="ARBA00023118"/>
    </source>
</evidence>
<gene>
    <name evidence="3" type="ORF">SAMN04488120_10563</name>
</gene>
<dbReference type="OrthoDB" id="9789361at2"/>
<organism evidence="3 4">
    <name type="scientific">Fontimonas thermophila</name>
    <dbReference type="NCBI Taxonomy" id="1076937"/>
    <lineage>
        <taxon>Bacteria</taxon>
        <taxon>Pseudomonadati</taxon>
        <taxon>Pseudomonadota</taxon>
        <taxon>Gammaproteobacteria</taxon>
        <taxon>Nevskiales</taxon>
        <taxon>Nevskiaceae</taxon>
        <taxon>Fontimonas</taxon>
    </lineage>
</organism>
<feature type="domain" description="CRISPR type III-associated protein" evidence="2">
    <location>
        <begin position="10"/>
        <end position="300"/>
    </location>
</feature>
<dbReference type="InterPro" id="IPR013410">
    <property type="entry name" value="CRISPR-assoc_RAMP_Cmr4"/>
</dbReference>
<evidence type="ECO:0000313" key="3">
    <source>
        <dbReference type="EMBL" id="SFF47593.1"/>
    </source>
</evidence>